<proteinExistence type="predicted"/>
<evidence type="ECO:0000313" key="1">
    <source>
        <dbReference type="EnsemblPlants" id="Bo3g061750.1"/>
    </source>
</evidence>
<protein>
    <submittedName>
        <fullName evidence="1">Uncharacterized protein</fullName>
    </submittedName>
</protein>
<name>A0A0D3BAB2_BRAOL</name>
<dbReference type="EnsemblPlants" id="Bo3g061750.1">
    <property type="protein sequence ID" value="Bo3g061750.1"/>
    <property type="gene ID" value="Bo3g061750"/>
</dbReference>
<reference evidence="1 2" key="1">
    <citation type="journal article" date="2014" name="Genome Biol.">
        <title>Transcriptome and methylome profiling reveals relics of genome dominance in the mesopolyploid Brassica oleracea.</title>
        <authorList>
            <person name="Parkin I.A."/>
            <person name="Koh C."/>
            <person name="Tang H."/>
            <person name="Robinson S.J."/>
            <person name="Kagale S."/>
            <person name="Clarke W.E."/>
            <person name="Town C.D."/>
            <person name="Nixon J."/>
            <person name="Krishnakumar V."/>
            <person name="Bidwell S.L."/>
            <person name="Denoeud F."/>
            <person name="Belcram H."/>
            <person name="Links M.G."/>
            <person name="Just J."/>
            <person name="Clarke C."/>
            <person name="Bender T."/>
            <person name="Huebert T."/>
            <person name="Mason A.S."/>
            <person name="Pires J.C."/>
            <person name="Barker G."/>
            <person name="Moore J."/>
            <person name="Walley P.G."/>
            <person name="Manoli S."/>
            <person name="Batley J."/>
            <person name="Edwards D."/>
            <person name="Nelson M.N."/>
            <person name="Wang X."/>
            <person name="Paterson A.H."/>
            <person name="King G."/>
            <person name="Bancroft I."/>
            <person name="Chalhoub B."/>
            <person name="Sharpe A.G."/>
        </authorList>
    </citation>
    <scope>NUCLEOTIDE SEQUENCE</scope>
    <source>
        <strain evidence="1 2">cv. TO1000</strain>
    </source>
</reference>
<dbReference type="eggNOG" id="KOG3281">
    <property type="taxonomic scope" value="Eukaryota"/>
</dbReference>
<dbReference type="HOGENOM" id="CLU_401358_0_0_1"/>
<evidence type="ECO:0000313" key="2">
    <source>
        <dbReference type="Proteomes" id="UP000032141"/>
    </source>
</evidence>
<reference evidence="1" key="2">
    <citation type="submission" date="2015-03" db="UniProtKB">
        <authorList>
            <consortium name="EnsemblPlants"/>
        </authorList>
    </citation>
    <scope>IDENTIFICATION</scope>
</reference>
<sequence>MVPKFRFFRQTSPSKNPSENWSTPLCQKRVPTYISQRCYCNQQLFSTGVLSSYSSSSSTTSYSQSWSLIIDVKSDRLSIVIPVNSQTTKWAKKCENGLKQQIADWEALEGREPSQLLSVEDYWTKQRNESGPKKLFLNSKQRKESPRSRCILDNIQGMICDVVFTSKLTDEEAKWIMETAQSFYLNDTRYKLLERNSVPLRERSSSDDRHNEASTKIKRKSTLVVEYALGMLWLWRECTSSSMYLQNKGHDELIVKAYKISGYEHFVAVRSRCSSSTCRLRPHRKKQSRVVCLRNPKCSVVIPFGTHITANLHGCSKCPEIGNYLIESKERDDSEKTESEGVEEVDVEDVELLINIKKKAKNKKRKVTSREEDIKKVYPIVAETQTPTPPTMAEGSSTRTPRKSVNEELVAEHMYESFSSREIIPERSVDLDAEDTWGFLDIIKKGHLERTVTGLVGFEFSPTEINEYLNLMPLSEEEVKADEMADALTIDELANFLTEGTLSLRNLTTRYLSPCKAALVILSAYNWVPSSHKNVVSADRARLIYKMFHGIRVDVGEMFYSQILNLVVLQKEVGKKDTRWLILPRTILGVLQTQFKMERKPREKLSASPGSARKFQIIHLGSIAAPGQPIDAEEAKLALDTASAANQQLATAMQTLTSVVGQIASMMYPRGEEEACDLQQQDDQEN</sequence>
<dbReference type="AlphaFoldDB" id="A0A0D3BAB2"/>
<dbReference type="Gramene" id="Bo3g061750.1">
    <property type="protein sequence ID" value="Bo3g061750.1"/>
    <property type="gene ID" value="Bo3g061750"/>
</dbReference>
<organism evidence="1 2">
    <name type="scientific">Brassica oleracea var. oleracea</name>
    <dbReference type="NCBI Taxonomy" id="109376"/>
    <lineage>
        <taxon>Eukaryota</taxon>
        <taxon>Viridiplantae</taxon>
        <taxon>Streptophyta</taxon>
        <taxon>Embryophyta</taxon>
        <taxon>Tracheophyta</taxon>
        <taxon>Spermatophyta</taxon>
        <taxon>Magnoliopsida</taxon>
        <taxon>eudicotyledons</taxon>
        <taxon>Gunneridae</taxon>
        <taxon>Pentapetalae</taxon>
        <taxon>rosids</taxon>
        <taxon>malvids</taxon>
        <taxon>Brassicales</taxon>
        <taxon>Brassicaceae</taxon>
        <taxon>Brassiceae</taxon>
        <taxon>Brassica</taxon>
    </lineage>
</organism>
<accession>A0A0D3BAB2</accession>
<dbReference type="STRING" id="109376.A0A0D3BAB2"/>
<dbReference type="Proteomes" id="UP000032141">
    <property type="component" value="Chromosome C3"/>
</dbReference>
<keyword evidence="2" id="KW-1185">Reference proteome</keyword>